<dbReference type="InterPro" id="IPR026720">
    <property type="entry name" value="CFAP91"/>
</dbReference>
<gene>
    <name evidence="2" type="ORF">Anapl_13535</name>
</gene>
<dbReference type="PANTHER" id="PTHR22455:SF10">
    <property type="entry name" value="CILIA- AND FLAGELLA-ASSOCIATED PROTEIN 91"/>
    <property type="match status" value="1"/>
</dbReference>
<evidence type="ECO:0000313" key="2">
    <source>
        <dbReference type="EMBL" id="EOA99354.1"/>
    </source>
</evidence>
<feature type="region of interest" description="Disordered" evidence="1">
    <location>
        <begin position="184"/>
        <end position="204"/>
    </location>
</feature>
<dbReference type="AlphaFoldDB" id="R0LD07"/>
<sequence length="247" mass="28746">MFDFLSKELLRLQEERRIHAFVMLAERQRRMWEAEESGRRQVEERRRQEEDEIFRQAREKRLVVKVQQSTIDSYLEDIILSTMENTAEEQAREEIQRMAVEINDIAYEMESCRTHLQSEEIVAELVYAFLIPEIEKTSIREKGMQELFWQELPGTREHGELPACRLQSSLQLRSKEPVLLLLVTTPAPSPNSTGKGKERKNNQDYLHSTDIRNNSYDICRTGKPPTPTTVLFGYGALLTEPFALGTG</sequence>
<protein>
    <submittedName>
        <fullName evidence="2">AMY-1-associating protein expressed in testis 1</fullName>
    </submittedName>
</protein>
<keyword evidence="3" id="KW-1185">Reference proteome</keyword>
<dbReference type="Proteomes" id="UP000296049">
    <property type="component" value="Unassembled WGS sequence"/>
</dbReference>
<dbReference type="PANTHER" id="PTHR22455">
    <property type="entry name" value="CILIA- AND FLAGELLA-ASSOCIATED PROTEIN 91"/>
    <property type="match status" value="1"/>
</dbReference>
<accession>R0LD07</accession>
<name>R0LD07_ANAPL</name>
<evidence type="ECO:0000313" key="3">
    <source>
        <dbReference type="Proteomes" id="UP000296049"/>
    </source>
</evidence>
<evidence type="ECO:0000256" key="1">
    <source>
        <dbReference type="SAM" id="MobiDB-lite"/>
    </source>
</evidence>
<feature type="compositionally biased region" description="Basic and acidic residues" evidence="1">
    <location>
        <begin position="195"/>
        <end position="204"/>
    </location>
</feature>
<reference evidence="3" key="1">
    <citation type="journal article" date="2013" name="Nat. Genet.">
        <title>The duck genome and transcriptome provide insight into an avian influenza virus reservoir species.</title>
        <authorList>
            <person name="Huang Y."/>
            <person name="Li Y."/>
            <person name="Burt D.W."/>
            <person name="Chen H."/>
            <person name="Zhang Y."/>
            <person name="Qian W."/>
            <person name="Kim H."/>
            <person name="Gan S."/>
            <person name="Zhao Y."/>
            <person name="Li J."/>
            <person name="Yi K."/>
            <person name="Feng H."/>
            <person name="Zhu P."/>
            <person name="Li B."/>
            <person name="Liu Q."/>
            <person name="Fairley S."/>
            <person name="Magor K.E."/>
            <person name="Du Z."/>
            <person name="Hu X."/>
            <person name="Goodman L."/>
            <person name="Tafer H."/>
            <person name="Vignal A."/>
            <person name="Lee T."/>
            <person name="Kim K.W."/>
            <person name="Sheng Z."/>
            <person name="An Y."/>
            <person name="Searle S."/>
            <person name="Herrero J."/>
            <person name="Groenen M.A."/>
            <person name="Crooijmans R.P."/>
            <person name="Faraut T."/>
            <person name="Cai Q."/>
            <person name="Webster R.G."/>
            <person name="Aldridge J.R."/>
            <person name="Warren W.C."/>
            <person name="Bartschat S."/>
            <person name="Kehr S."/>
            <person name="Marz M."/>
            <person name="Stadler P.F."/>
            <person name="Smith J."/>
            <person name="Kraus R.H."/>
            <person name="Zhao Y."/>
            <person name="Ren L."/>
            <person name="Fei J."/>
            <person name="Morisson M."/>
            <person name="Kaiser P."/>
            <person name="Griffin D.K."/>
            <person name="Rao M."/>
            <person name="Pitel F."/>
            <person name="Wang J."/>
            <person name="Li N."/>
        </authorList>
    </citation>
    <scope>NUCLEOTIDE SEQUENCE [LARGE SCALE GENOMIC DNA]</scope>
</reference>
<proteinExistence type="predicted"/>
<organism evidence="2 3">
    <name type="scientific">Anas platyrhynchos</name>
    <name type="common">Mallard</name>
    <name type="synonym">Anas boschas</name>
    <dbReference type="NCBI Taxonomy" id="8839"/>
    <lineage>
        <taxon>Eukaryota</taxon>
        <taxon>Metazoa</taxon>
        <taxon>Chordata</taxon>
        <taxon>Craniata</taxon>
        <taxon>Vertebrata</taxon>
        <taxon>Euteleostomi</taxon>
        <taxon>Archelosauria</taxon>
        <taxon>Archosauria</taxon>
        <taxon>Dinosauria</taxon>
        <taxon>Saurischia</taxon>
        <taxon>Theropoda</taxon>
        <taxon>Coelurosauria</taxon>
        <taxon>Aves</taxon>
        <taxon>Neognathae</taxon>
        <taxon>Galloanserae</taxon>
        <taxon>Anseriformes</taxon>
        <taxon>Anatidae</taxon>
        <taxon>Anatinae</taxon>
        <taxon>Anas</taxon>
    </lineage>
</organism>
<dbReference type="EMBL" id="KB743339">
    <property type="protein sequence ID" value="EOA99354.1"/>
    <property type="molecule type" value="Genomic_DNA"/>
</dbReference>